<sequence>MTMTPTSDLHSTLSASPALLNIKNLPRQVRQCRAPPPKEVITLCSAKKDLGPPQWHQESLMAMQDQSLGPTWLSLIKKWYKLESDMWKVKATIEGKYPLGKRQPQELTKWLDRSHCFNAELFIIDASHYGTQLVDWWNQLNPTWRRSNDNSGLPKLDYSKPLKCLRKVYFGGVMHIEEQSSCGFEWLRKYQK</sequence>
<gene>
    <name evidence="1" type="ORF">EV421DRAFT_1738942</name>
</gene>
<dbReference type="Proteomes" id="UP001175226">
    <property type="component" value="Unassembled WGS sequence"/>
</dbReference>
<keyword evidence="2" id="KW-1185">Reference proteome</keyword>
<reference evidence="1" key="1">
    <citation type="submission" date="2023-06" db="EMBL/GenBank/DDBJ databases">
        <authorList>
            <consortium name="Lawrence Berkeley National Laboratory"/>
            <person name="Ahrendt S."/>
            <person name="Sahu N."/>
            <person name="Indic B."/>
            <person name="Wong-Bajracharya J."/>
            <person name="Merenyi Z."/>
            <person name="Ke H.-M."/>
            <person name="Monk M."/>
            <person name="Kocsube S."/>
            <person name="Drula E."/>
            <person name="Lipzen A."/>
            <person name="Balint B."/>
            <person name="Henrissat B."/>
            <person name="Andreopoulos B."/>
            <person name="Martin F.M."/>
            <person name="Harder C.B."/>
            <person name="Rigling D."/>
            <person name="Ford K.L."/>
            <person name="Foster G.D."/>
            <person name="Pangilinan J."/>
            <person name="Papanicolaou A."/>
            <person name="Barry K."/>
            <person name="LaButti K."/>
            <person name="Viragh M."/>
            <person name="Koriabine M."/>
            <person name="Yan M."/>
            <person name="Riley R."/>
            <person name="Champramary S."/>
            <person name="Plett K.L."/>
            <person name="Tsai I.J."/>
            <person name="Slot J."/>
            <person name="Sipos G."/>
            <person name="Plett J."/>
            <person name="Nagy L.G."/>
            <person name="Grigoriev I.V."/>
        </authorList>
    </citation>
    <scope>NUCLEOTIDE SEQUENCE</scope>
    <source>
        <strain evidence="1">FPL87.14</strain>
    </source>
</reference>
<evidence type="ECO:0000313" key="2">
    <source>
        <dbReference type="Proteomes" id="UP001175226"/>
    </source>
</evidence>
<protein>
    <submittedName>
        <fullName evidence="1">Uncharacterized protein</fullName>
    </submittedName>
</protein>
<organism evidence="1 2">
    <name type="scientific">Armillaria borealis</name>
    <dbReference type="NCBI Taxonomy" id="47425"/>
    <lineage>
        <taxon>Eukaryota</taxon>
        <taxon>Fungi</taxon>
        <taxon>Dikarya</taxon>
        <taxon>Basidiomycota</taxon>
        <taxon>Agaricomycotina</taxon>
        <taxon>Agaricomycetes</taxon>
        <taxon>Agaricomycetidae</taxon>
        <taxon>Agaricales</taxon>
        <taxon>Marasmiineae</taxon>
        <taxon>Physalacriaceae</taxon>
        <taxon>Armillaria</taxon>
    </lineage>
</organism>
<name>A0AA39JB53_9AGAR</name>
<proteinExistence type="predicted"/>
<comment type="caution">
    <text evidence="1">The sequence shown here is derived from an EMBL/GenBank/DDBJ whole genome shotgun (WGS) entry which is preliminary data.</text>
</comment>
<evidence type="ECO:0000313" key="1">
    <source>
        <dbReference type="EMBL" id="KAK0437473.1"/>
    </source>
</evidence>
<dbReference type="AlphaFoldDB" id="A0AA39JB53"/>
<accession>A0AA39JB53</accession>
<dbReference type="EMBL" id="JAUEPT010000048">
    <property type="protein sequence ID" value="KAK0437473.1"/>
    <property type="molecule type" value="Genomic_DNA"/>
</dbReference>